<dbReference type="Gene3D" id="3.40.50.300">
    <property type="entry name" value="P-loop containing nucleotide triphosphate hydrolases"/>
    <property type="match status" value="1"/>
</dbReference>
<dbReference type="RefSeq" id="WP_119408713.1">
    <property type="nucleotide sequence ID" value="NZ_CP032869.1"/>
</dbReference>
<dbReference type="OrthoDB" id="747555at2"/>
<dbReference type="PANTHER" id="PTHR43581:SF2">
    <property type="entry name" value="EXCINUCLEASE ATPASE SUBUNIT"/>
    <property type="match status" value="1"/>
</dbReference>
<dbReference type="Pfam" id="PF13175">
    <property type="entry name" value="AAA_15"/>
    <property type="match status" value="1"/>
</dbReference>
<dbReference type="AlphaFoldDB" id="A0A494VUN8"/>
<name>A0A494VUN8_9SPHI</name>
<evidence type="ECO:0000313" key="3">
    <source>
        <dbReference type="Proteomes" id="UP000270046"/>
    </source>
</evidence>
<reference evidence="2 3" key="1">
    <citation type="submission" date="2018-10" db="EMBL/GenBank/DDBJ databases">
        <title>Genome sequencing of Mucilaginibacter sp. HYN0043.</title>
        <authorList>
            <person name="Kim M."/>
            <person name="Yi H."/>
        </authorList>
    </citation>
    <scope>NUCLEOTIDE SEQUENCE [LARGE SCALE GENOMIC DNA]</scope>
    <source>
        <strain evidence="2 3">HYN0043</strain>
    </source>
</reference>
<dbReference type="PANTHER" id="PTHR43581">
    <property type="entry name" value="ATP/GTP PHOSPHATASE"/>
    <property type="match status" value="1"/>
</dbReference>
<accession>A0A494VUN8</accession>
<protein>
    <submittedName>
        <fullName evidence="2">DUF3696 domain-containing protein</fullName>
    </submittedName>
</protein>
<dbReference type="InterPro" id="IPR051396">
    <property type="entry name" value="Bact_Antivir_Def_Nuclease"/>
</dbReference>
<dbReference type="InterPro" id="IPR041685">
    <property type="entry name" value="AAA_GajA/Old/RecF-like"/>
</dbReference>
<sequence length="456" mass="51920">MFESIELKNFKGFKEAQIDIGDLTILTGANSSGKSALTNSILSILQSDIFRFELSINGDYVNLGDYADIINNRDTSKDLTLAYTLELIGMSFKTTTVWSFDKLRRLPKMDSISILSDCLKLTATPQGNKGFQVKIAYDPQLDNLLKAEKSAESKGSNFEKTRNLYLTTYGKRKDFNLDTFNEKIEKSWQYEGFFENLENEALTFSLLTKIPYQVFQLIALSHFGLDNITKKTSFIGSLRNGPERTYYENSKSEIKVGPAGENFSDIIILWDSINDKKLDELKEITKSLGIAEDIKANRLTGGRYEIQIKPQKHSPFSSMSDVGFGVSQFLPIIISDIDKGEGSSLFIAQPETHLHPSVQADFCDYIIEQINSRKKSYFIETHSEYFLNRLRLNIVNNKISTDKVKVYYLINKTNDTEIHEIKFQKNGAIENAPEEFFKTYLMDTMDIALNAINNEE</sequence>
<evidence type="ECO:0000259" key="1">
    <source>
        <dbReference type="Pfam" id="PF13175"/>
    </source>
</evidence>
<dbReference type="InterPro" id="IPR014592">
    <property type="entry name" value="P-loop_UCP034888"/>
</dbReference>
<feature type="domain" description="Endonuclease GajA/Old nuclease/RecF-like AAA" evidence="1">
    <location>
        <begin position="1"/>
        <end position="386"/>
    </location>
</feature>
<dbReference type="PIRSF" id="PIRSF034888">
    <property type="entry name" value="P-loop_UCP034888"/>
    <property type="match status" value="1"/>
</dbReference>
<keyword evidence="3" id="KW-1185">Reference proteome</keyword>
<dbReference type="InterPro" id="IPR027417">
    <property type="entry name" value="P-loop_NTPase"/>
</dbReference>
<gene>
    <name evidence="2" type="ORF">HYN43_006720</name>
</gene>
<dbReference type="SUPFAM" id="SSF52540">
    <property type="entry name" value="P-loop containing nucleoside triphosphate hydrolases"/>
    <property type="match status" value="1"/>
</dbReference>
<dbReference type="EMBL" id="CP032869">
    <property type="protein sequence ID" value="AYL95008.1"/>
    <property type="molecule type" value="Genomic_DNA"/>
</dbReference>
<dbReference type="Proteomes" id="UP000270046">
    <property type="component" value="Chromosome"/>
</dbReference>
<organism evidence="2 3">
    <name type="scientific">Mucilaginibacter celer</name>
    <dbReference type="NCBI Taxonomy" id="2305508"/>
    <lineage>
        <taxon>Bacteria</taxon>
        <taxon>Pseudomonadati</taxon>
        <taxon>Bacteroidota</taxon>
        <taxon>Sphingobacteriia</taxon>
        <taxon>Sphingobacteriales</taxon>
        <taxon>Sphingobacteriaceae</taxon>
        <taxon>Mucilaginibacter</taxon>
    </lineage>
</organism>
<dbReference type="KEGG" id="muh:HYN43_006720"/>
<evidence type="ECO:0000313" key="2">
    <source>
        <dbReference type="EMBL" id="AYL95008.1"/>
    </source>
</evidence>
<proteinExistence type="predicted"/>